<dbReference type="PANTHER" id="PTHR47214">
    <property type="entry name" value="PROTEIN ROUGH SHEATH 2 HOMOLOG"/>
    <property type="match status" value="1"/>
</dbReference>
<dbReference type="OrthoDB" id="2143914at2759"/>
<comment type="caution">
    <text evidence="3">The sequence shown here is derived from an EMBL/GenBank/DDBJ whole genome shotgun (WGS) entry which is preliminary data.</text>
</comment>
<protein>
    <submittedName>
        <fullName evidence="3">Transcription factor as1</fullName>
    </submittedName>
</protein>
<reference evidence="3" key="1">
    <citation type="submission" date="2020-07" db="EMBL/GenBank/DDBJ databases">
        <title>Ethylene signaling mediates host invasion by parasitic plants.</title>
        <authorList>
            <person name="Yoshida S."/>
        </authorList>
    </citation>
    <scope>NUCLEOTIDE SEQUENCE</scope>
    <source>
        <strain evidence="3">Okayama</strain>
    </source>
</reference>
<sequence length="197" mass="22226">MATSYGRFLQNNPPATSSPPVLPPWLATSNTTTTTTVIPQSPSVTLSLSPAPTIPWLHPDNINPSHDYLTTLPNPFVSELVTCCRELEENHRAWAAHRKEASWRLKRVEVQLESEKACRRREKMEDTETKIKALRDEQKAALDRVEAEYKEQLAGLRKDAEVKEQKLGEMWAAKHSRLTKFLEQMGCGSIGVEHNGP</sequence>
<evidence type="ECO:0000313" key="4">
    <source>
        <dbReference type="Proteomes" id="UP000653305"/>
    </source>
</evidence>
<feature type="coiled-coil region" evidence="1">
    <location>
        <begin position="124"/>
        <end position="166"/>
    </location>
</feature>
<keyword evidence="1" id="KW-0175">Coiled coil</keyword>
<evidence type="ECO:0000256" key="2">
    <source>
        <dbReference type="SAM" id="MobiDB-lite"/>
    </source>
</evidence>
<dbReference type="InterPro" id="IPR052844">
    <property type="entry name" value="Leaf_Dev_Regulator"/>
</dbReference>
<gene>
    <name evidence="3" type="ORF">PHJA_002622900</name>
</gene>
<name>A0A830D4M1_9LAMI</name>
<proteinExistence type="predicted"/>
<accession>A0A830D4M1</accession>
<evidence type="ECO:0000256" key="1">
    <source>
        <dbReference type="SAM" id="Coils"/>
    </source>
</evidence>
<dbReference type="AlphaFoldDB" id="A0A830D4M1"/>
<dbReference type="Proteomes" id="UP000653305">
    <property type="component" value="Unassembled WGS sequence"/>
</dbReference>
<dbReference type="PANTHER" id="PTHR47214:SF3">
    <property type="entry name" value="TRANSCRIPTION FACTOR AS1"/>
    <property type="match status" value="1"/>
</dbReference>
<organism evidence="3 4">
    <name type="scientific">Phtheirospermum japonicum</name>
    <dbReference type="NCBI Taxonomy" id="374723"/>
    <lineage>
        <taxon>Eukaryota</taxon>
        <taxon>Viridiplantae</taxon>
        <taxon>Streptophyta</taxon>
        <taxon>Embryophyta</taxon>
        <taxon>Tracheophyta</taxon>
        <taxon>Spermatophyta</taxon>
        <taxon>Magnoliopsida</taxon>
        <taxon>eudicotyledons</taxon>
        <taxon>Gunneridae</taxon>
        <taxon>Pentapetalae</taxon>
        <taxon>asterids</taxon>
        <taxon>lamiids</taxon>
        <taxon>Lamiales</taxon>
        <taxon>Orobanchaceae</taxon>
        <taxon>Orobanchaceae incertae sedis</taxon>
        <taxon>Phtheirospermum</taxon>
    </lineage>
</organism>
<dbReference type="EMBL" id="BMAC01000975">
    <property type="protein sequence ID" value="GFQ04789.1"/>
    <property type="molecule type" value="Genomic_DNA"/>
</dbReference>
<keyword evidence="4" id="KW-1185">Reference proteome</keyword>
<feature type="region of interest" description="Disordered" evidence="2">
    <location>
        <begin position="1"/>
        <end position="23"/>
    </location>
</feature>
<evidence type="ECO:0000313" key="3">
    <source>
        <dbReference type="EMBL" id="GFQ04789.1"/>
    </source>
</evidence>